<evidence type="ECO:0000256" key="2">
    <source>
        <dbReference type="ARBA" id="ARBA00010977"/>
    </source>
</evidence>
<dbReference type="GO" id="GO:0006270">
    <property type="term" value="P:DNA replication initiation"/>
    <property type="evidence" value="ECO:0007669"/>
    <property type="project" value="TreeGrafter"/>
</dbReference>
<keyword evidence="6" id="KW-0238">DNA-binding</keyword>
<evidence type="ECO:0000256" key="9">
    <source>
        <dbReference type="ARBA" id="ARBA00045241"/>
    </source>
</evidence>
<dbReference type="Pfam" id="PF19675">
    <property type="entry name" value="ORC3_ins"/>
    <property type="match status" value="1"/>
</dbReference>
<dbReference type="GO" id="GO:0005664">
    <property type="term" value="C:nuclear origin of replication recognition complex"/>
    <property type="evidence" value="ECO:0007669"/>
    <property type="project" value="InterPro"/>
</dbReference>
<evidence type="ECO:0000256" key="5">
    <source>
        <dbReference type="ARBA" id="ARBA00022705"/>
    </source>
</evidence>
<dbReference type="Proteomes" id="UP000557230">
    <property type="component" value="Unassembled WGS sequence"/>
</dbReference>
<evidence type="ECO:0000256" key="1">
    <source>
        <dbReference type="ARBA" id="ARBA00004123"/>
    </source>
</evidence>
<reference evidence="13 14" key="1">
    <citation type="submission" date="2019-09" db="EMBL/GenBank/DDBJ databases">
        <title>Bird 10,000 Genomes (B10K) Project - Family phase.</title>
        <authorList>
            <person name="Zhang G."/>
        </authorList>
    </citation>
    <scope>NUCLEOTIDE SEQUENCE [LARGE SCALE GENOMIC DNA]</scope>
    <source>
        <strain evidence="13">B10K-DU-001-78</strain>
        <tissue evidence="13">Muscle</tissue>
    </source>
</reference>
<keyword evidence="5" id="KW-0235">DNA replication</keyword>
<evidence type="ECO:0000259" key="11">
    <source>
        <dbReference type="Pfam" id="PF18137"/>
    </source>
</evidence>
<keyword evidence="14" id="KW-1185">Reference proteome</keyword>
<feature type="non-terminal residue" evidence="13">
    <location>
        <position position="656"/>
    </location>
</feature>
<dbReference type="InterPro" id="IPR045667">
    <property type="entry name" value="ORC3_N"/>
</dbReference>
<feature type="domain" description="Origin recognition complex subunit 3 N-terminal" evidence="10">
    <location>
        <begin position="1"/>
        <end position="287"/>
    </location>
</feature>
<dbReference type="PANTHER" id="PTHR12748:SF0">
    <property type="entry name" value="ORIGIN RECOGNITION COMPLEX SUBUNIT 3"/>
    <property type="match status" value="1"/>
</dbReference>
<name>A0A7L1GEQ1_9PICI</name>
<organism evidence="13 14">
    <name type="scientific">Indicator maculatus</name>
    <name type="common">spotted honeyguide</name>
    <dbReference type="NCBI Taxonomy" id="545262"/>
    <lineage>
        <taxon>Eukaryota</taxon>
        <taxon>Metazoa</taxon>
        <taxon>Chordata</taxon>
        <taxon>Craniata</taxon>
        <taxon>Vertebrata</taxon>
        <taxon>Euteleostomi</taxon>
        <taxon>Archelosauria</taxon>
        <taxon>Archosauria</taxon>
        <taxon>Dinosauria</taxon>
        <taxon>Saurischia</taxon>
        <taxon>Theropoda</taxon>
        <taxon>Coelurosauria</taxon>
        <taxon>Aves</taxon>
        <taxon>Neognathae</taxon>
        <taxon>Neoaves</taxon>
        <taxon>Telluraves</taxon>
        <taxon>Coraciimorphae</taxon>
        <taxon>Piciformes</taxon>
        <taxon>Indicatoridae</taxon>
        <taxon>Indicator</taxon>
    </lineage>
</organism>
<comment type="similarity">
    <text evidence="2">Belongs to the ORC3 family.</text>
</comment>
<evidence type="ECO:0000256" key="3">
    <source>
        <dbReference type="ARBA" id="ARBA00019085"/>
    </source>
</evidence>
<dbReference type="InterPro" id="IPR020795">
    <property type="entry name" value="ORC3"/>
</dbReference>
<evidence type="ECO:0000256" key="8">
    <source>
        <dbReference type="ARBA" id="ARBA00026084"/>
    </source>
</evidence>
<protein>
    <recommendedName>
        <fullName evidence="3">Origin recognition complex subunit 3</fullName>
    </recommendedName>
</protein>
<evidence type="ECO:0000256" key="7">
    <source>
        <dbReference type="ARBA" id="ARBA00023242"/>
    </source>
</evidence>
<evidence type="ECO:0000256" key="4">
    <source>
        <dbReference type="ARBA" id="ARBA00022553"/>
    </source>
</evidence>
<feature type="domain" description="Origin recognition complex subunit 3 winged helix C-terminal" evidence="11">
    <location>
        <begin position="541"/>
        <end position="653"/>
    </location>
</feature>
<comment type="subcellular location">
    <subcellularLocation>
        <location evidence="1">Nucleus</location>
    </subcellularLocation>
</comment>
<keyword evidence="4" id="KW-0597">Phosphoprotein</keyword>
<dbReference type="Pfam" id="PF18137">
    <property type="entry name" value="WHD_ORC"/>
    <property type="match status" value="1"/>
</dbReference>
<dbReference type="Pfam" id="PF07034">
    <property type="entry name" value="ORC3_N"/>
    <property type="match status" value="1"/>
</dbReference>
<dbReference type="PANTHER" id="PTHR12748">
    <property type="entry name" value="ORIGIN RECOGNITION COMPLEX SUBUNIT 3"/>
    <property type="match status" value="1"/>
</dbReference>
<evidence type="ECO:0000256" key="6">
    <source>
        <dbReference type="ARBA" id="ARBA00023125"/>
    </source>
</evidence>
<dbReference type="GO" id="GO:0005656">
    <property type="term" value="C:nuclear pre-replicative complex"/>
    <property type="evidence" value="ECO:0007669"/>
    <property type="project" value="TreeGrafter"/>
</dbReference>
<comment type="function">
    <text evidence="9">Component of the origin recognition complex (ORC) that binds origins of replication. DNA-binding is ATP-dependent. The specific DNA sequences that define origins of replication have not been identified yet. ORC is required to assemble the pre-replication complex necessary to initiate DNA replication. Binds histone H3 and H4 trimethylation marks H3K9me3, H3K27me3 and H4K20me3.</text>
</comment>
<evidence type="ECO:0000313" key="14">
    <source>
        <dbReference type="Proteomes" id="UP000557230"/>
    </source>
</evidence>
<evidence type="ECO:0000313" key="13">
    <source>
        <dbReference type="EMBL" id="NXN11726.1"/>
    </source>
</evidence>
<dbReference type="CDD" id="cd20704">
    <property type="entry name" value="Orc3"/>
    <property type="match status" value="2"/>
</dbReference>
<comment type="caution">
    <text evidence="13">The sequence shown here is derived from an EMBL/GenBank/DDBJ whole genome shotgun (WGS) entry which is preliminary data.</text>
</comment>
<feature type="non-terminal residue" evidence="13">
    <location>
        <position position="1"/>
    </location>
</feature>
<dbReference type="GO" id="GO:0031261">
    <property type="term" value="C:DNA replication preinitiation complex"/>
    <property type="evidence" value="ECO:0007669"/>
    <property type="project" value="TreeGrafter"/>
</dbReference>
<dbReference type="AlphaFoldDB" id="A0A7L1GEQ1"/>
<keyword evidence="7" id="KW-0539">Nucleus</keyword>
<dbReference type="OrthoDB" id="10265211at2759"/>
<comment type="subunit">
    <text evidence="8">Component of ORC, a complex composed of at least 6 subunits: ORC1, ORC2, ORC3, ORC4, ORC5 and ORC6. ORC is regulated in a cell-cycle dependent manner. It is sequentially assembled at the exit from anaphase of mitosis and disassembled as cells enter S phase.</text>
</comment>
<dbReference type="GO" id="GO:0003688">
    <property type="term" value="F:DNA replication origin binding"/>
    <property type="evidence" value="ECO:0007669"/>
    <property type="project" value="TreeGrafter"/>
</dbReference>
<proteinExistence type="inferred from homology"/>
<accession>A0A7L1GEQ1</accession>
<sequence length="656" mass="75346">QQIQEDLNKQFFDNLVNFLRQSHSDFQEKTPEWTRGMKSREIPTAALVLGVNVTDHNMTFRSLSEVLQNNITPYIALLEAKDCAGIKNLMQKLMGQLMNCHIDEDSLEDEDYVQVSQKRIRCSMTCLVNWYESATKKTNSGTPSKRTSSSSHGQYPPVVVILKDMESFSTKVLQDFIVISSQHIHELPLVLIFGIATSPMMIHNLLPHAVSSLLCIELFQSLSCKEHLSTVIDKLLLTTQFPFKLGEKVLQVLFNIFLYHDFSVQNFIKGYQLCIVEHFYSQPLSVLCCQLEDAKMQANALSHEQCENVRRLPSFRRYVESQMSEKQIALLTEDSCLKETVKELLEDLHVYHENYVSVLRCLHVFTSFLPKYPLGKQIRELHCTCLEDRVWETEEYESSLQLARMLNKSDLVTMLQQCVEIFVSSSGKEFDKIVEKLKEFLTQFQNLEEEAFQEQDVSVSSQKELQKKTDLYHLQKTLLELKESRRSKKLTKFEVLRFEVVDYIDSLVREHLVPADHKTLHEVVYFNTASFLREHLNAAPRIALHTALNNPYCYLKNQALKADGGSISNKAPDICIAYRLHLECGRLINLVDWLEAFSTVVMAAEGPNADAASSDQDDDIIHARFIRAVSELELLGFIKPSKQKTDHVARLTWGSC</sequence>
<dbReference type="EMBL" id="VXBD01006505">
    <property type="protein sequence ID" value="NXN11726.1"/>
    <property type="molecule type" value="Genomic_DNA"/>
</dbReference>
<gene>
    <name evidence="13" type="primary">Orc3</name>
    <name evidence="13" type="ORF">INDMAC_R06470</name>
</gene>
<dbReference type="InterPro" id="IPR045663">
    <property type="entry name" value="ORC3_ins"/>
</dbReference>
<dbReference type="InterPro" id="IPR040855">
    <property type="entry name" value="ORC_WH_C"/>
</dbReference>
<feature type="domain" description="Origin recognition complex subunit 3 insertion" evidence="12">
    <location>
        <begin position="299"/>
        <end position="529"/>
    </location>
</feature>
<evidence type="ECO:0000259" key="10">
    <source>
        <dbReference type="Pfam" id="PF07034"/>
    </source>
</evidence>
<evidence type="ECO:0000259" key="12">
    <source>
        <dbReference type="Pfam" id="PF19675"/>
    </source>
</evidence>